<keyword evidence="2" id="KW-1003">Cell membrane</keyword>
<comment type="subcellular location">
    <subcellularLocation>
        <location evidence="1">Cell membrane</location>
        <topology evidence="1">Multi-pass membrane protein</topology>
    </subcellularLocation>
</comment>
<keyword evidence="7" id="KW-0479">Metal-binding</keyword>
<dbReference type="GO" id="GO:0009103">
    <property type="term" value="P:lipopolysaccharide biosynthetic process"/>
    <property type="evidence" value="ECO:0007669"/>
    <property type="project" value="TreeGrafter"/>
</dbReference>
<evidence type="ECO:0000256" key="2">
    <source>
        <dbReference type="ARBA" id="ARBA00022475"/>
    </source>
</evidence>
<feature type="transmembrane region" description="Helical" evidence="8">
    <location>
        <begin position="48"/>
        <end position="67"/>
    </location>
</feature>
<feature type="binding site" evidence="7">
    <location>
        <position position="215"/>
    </location>
    <ligand>
        <name>Mg(2+)</name>
        <dbReference type="ChEBI" id="CHEBI:18420"/>
    </ligand>
</feature>
<dbReference type="EMBL" id="QYUP01000152">
    <property type="protein sequence ID" value="RJG11191.1"/>
    <property type="molecule type" value="Genomic_DNA"/>
</dbReference>
<evidence type="ECO:0000256" key="1">
    <source>
        <dbReference type="ARBA" id="ARBA00004651"/>
    </source>
</evidence>
<evidence type="ECO:0000256" key="5">
    <source>
        <dbReference type="ARBA" id="ARBA00022989"/>
    </source>
</evidence>
<evidence type="ECO:0000256" key="3">
    <source>
        <dbReference type="ARBA" id="ARBA00022679"/>
    </source>
</evidence>
<evidence type="ECO:0000256" key="6">
    <source>
        <dbReference type="ARBA" id="ARBA00023136"/>
    </source>
</evidence>
<dbReference type="AlphaFoldDB" id="A0A418XFF8"/>
<protein>
    <submittedName>
        <fullName evidence="9">Glycosyl transferase</fullName>
    </submittedName>
</protein>
<proteinExistence type="predicted"/>
<dbReference type="Pfam" id="PF00953">
    <property type="entry name" value="Glycos_transf_4"/>
    <property type="match status" value="1"/>
</dbReference>
<dbReference type="CDD" id="cd06912">
    <property type="entry name" value="GT_MraY_like"/>
    <property type="match status" value="1"/>
</dbReference>
<organism evidence="9 10">
    <name type="scientific">Massilia cavernae</name>
    <dbReference type="NCBI Taxonomy" id="2320864"/>
    <lineage>
        <taxon>Bacteria</taxon>
        <taxon>Pseudomonadati</taxon>
        <taxon>Pseudomonadota</taxon>
        <taxon>Betaproteobacteria</taxon>
        <taxon>Burkholderiales</taxon>
        <taxon>Oxalobacteraceae</taxon>
        <taxon>Telluria group</taxon>
        <taxon>Massilia</taxon>
    </lineage>
</organism>
<evidence type="ECO:0000313" key="9">
    <source>
        <dbReference type="EMBL" id="RJG11191.1"/>
    </source>
</evidence>
<feature type="transmembrane region" description="Helical" evidence="8">
    <location>
        <begin position="185"/>
        <end position="204"/>
    </location>
</feature>
<keyword evidence="7" id="KW-0460">Magnesium</keyword>
<dbReference type="GO" id="GO:0005886">
    <property type="term" value="C:plasma membrane"/>
    <property type="evidence" value="ECO:0007669"/>
    <property type="project" value="UniProtKB-SubCell"/>
</dbReference>
<comment type="caution">
    <text evidence="9">The sequence shown here is derived from an EMBL/GenBank/DDBJ whole genome shotgun (WGS) entry which is preliminary data.</text>
</comment>
<gene>
    <name evidence="9" type="ORF">D3872_20740</name>
</gene>
<feature type="transmembrane region" description="Helical" evidence="8">
    <location>
        <begin position="99"/>
        <end position="117"/>
    </location>
</feature>
<keyword evidence="6 8" id="KW-0472">Membrane</keyword>
<reference evidence="9 10" key="1">
    <citation type="submission" date="2018-09" db="EMBL/GenBank/DDBJ databases">
        <authorList>
            <person name="Zhu H."/>
        </authorList>
    </citation>
    <scope>NUCLEOTIDE SEQUENCE [LARGE SCALE GENOMIC DNA]</scope>
    <source>
        <strain evidence="9 10">K1S02-61</strain>
    </source>
</reference>
<keyword evidence="3 9" id="KW-0808">Transferase</keyword>
<keyword evidence="5 8" id="KW-1133">Transmembrane helix</keyword>
<dbReference type="GO" id="GO:0016780">
    <property type="term" value="F:phosphotransferase activity, for other substituted phosphate groups"/>
    <property type="evidence" value="ECO:0007669"/>
    <property type="project" value="InterPro"/>
</dbReference>
<evidence type="ECO:0000256" key="8">
    <source>
        <dbReference type="SAM" id="Phobius"/>
    </source>
</evidence>
<dbReference type="OrthoDB" id="9783652at2"/>
<evidence type="ECO:0000256" key="4">
    <source>
        <dbReference type="ARBA" id="ARBA00022692"/>
    </source>
</evidence>
<feature type="transmembrane region" description="Helical" evidence="8">
    <location>
        <begin position="74"/>
        <end position="93"/>
    </location>
</feature>
<feature type="transmembrane region" description="Helical" evidence="8">
    <location>
        <begin position="216"/>
        <end position="234"/>
    </location>
</feature>
<name>A0A418XFF8_9BURK</name>
<feature type="transmembrane region" description="Helical" evidence="8">
    <location>
        <begin position="304"/>
        <end position="323"/>
    </location>
</feature>
<evidence type="ECO:0000313" key="10">
    <source>
        <dbReference type="Proteomes" id="UP000284006"/>
    </source>
</evidence>
<dbReference type="PANTHER" id="PTHR22926">
    <property type="entry name" value="PHOSPHO-N-ACETYLMURAMOYL-PENTAPEPTIDE-TRANSFERASE"/>
    <property type="match status" value="1"/>
</dbReference>
<dbReference type="RefSeq" id="WP_119812596.1">
    <property type="nucleotide sequence ID" value="NZ_QYUP01000152.1"/>
</dbReference>
<dbReference type="InterPro" id="IPR000715">
    <property type="entry name" value="Glycosyl_transferase_4"/>
</dbReference>
<evidence type="ECO:0000256" key="7">
    <source>
        <dbReference type="PIRSR" id="PIRSR600715-1"/>
    </source>
</evidence>
<feature type="transmembrane region" description="Helical" evidence="8">
    <location>
        <begin position="329"/>
        <end position="347"/>
    </location>
</feature>
<dbReference type="GO" id="GO:0044038">
    <property type="term" value="P:cell wall macromolecule biosynthetic process"/>
    <property type="evidence" value="ECO:0007669"/>
    <property type="project" value="TreeGrafter"/>
</dbReference>
<keyword evidence="10" id="KW-1185">Reference proteome</keyword>
<sequence length="364" mass="40303">MFSFLVSFVASALLTLLVIKQAKLHGPALDSDFLGVQKVHSHEVARIGGLPIFLAVLTSACISVWRVPQMAQWVLALMLCSSLAFIGGIVEDYTGNVSALRRLILTMAAALLGYFLLDAKLARLDTPFGVFVFDYVWLALPVTVLAVAGIANAVNIIDGFNGLASVVTICMLISLAYVAFQVGDVFVLVAALMVAGATAGFLIWNYPVGLIFLGDGGAYFIGFMLGELALLLVMRNPEVSTWYAALLLIYPAFETIFSAYRRMFVRGKSPAMPDGIHLHSLIFRRIVQWAVGRKEARALMRRNSLTSPYLWTFSLMAVIPATVFWKSTGILICFCLLFVISYIWLYARIVRFKSPRWLIMYRKD</sequence>
<dbReference type="Proteomes" id="UP000284006">
    <property type="component" value="Unassembled WGS sequence"/>
</dbReference>
<dbReference type="GO" id="GO:0071555">
    <property type="term" value="P:cell wall organization"/>
    <property type="evidence" value="ECO:0007669"/>
    <property type="project" value="TreeGrafter"/>
</dbReference>
<feature type="binding site" evidence="7">
    <location>
        <position position="155"/>
    </location>
    <ligand>
        <name>Mg(2+)</name>
        <dbReference type="ChEBI" id="CHEBI:18420"/>
    </ligand>
</feature>
<keyword evidence="4 8" id="KW-0812">Transmembrane</keyword>
<feature type="transmembrane region" description="Helical" evidence="8">
    <location>
        <begin position="129"/>
        <end position="154"/>
    </location>
</feature>
<accession>A0A418XFF8</accession>
<dbReference type="GO" id="GO:0046872">
    <property type="term" value="F:metal ion binding"/>
    <property type="evidence" value="ECO:0007669"/>
    <property type="project" value="UniProtKB-KW"/>
</dbReference>
<feature type="transmembrane region" description="Helical" evidence="8">
    <location>
        <begin position="160"/>
        <end position="178"/>
    </location>
</feature>
<dbReference type="PANTHER" id="PTHR22926:SF3">
    <property type="entry name" value="UNDECAPRENYL-PHOSPHATE ALPHA-N-ACETYLGLUCOSAMINYL 1-PHOSPHATE TRANSFERASE"/>
    <property type="match status" value="1"/>
</dbReference>
<comment type="cofactor">
    <cofactor evidence="7">
        <name>Mg(2+)</name>
        <dbReference type="ChEBI" id="CHEBI:18420"/>
    </cofactor>
</comment>